<protein>
    <recommendedName>
        <fullName evidence="2">DUF4097 domain-containing protein</fullName>
    </recommendedName>
</protein>
<keyword evidence="1" id="KW-1133">Transmembrane helix</keyword>
<feature type="domain" description="DUF4097" evidence="2">
    <location>
        <begin position="58"/>
        <end position="206"/>
    </location>
</feature>
<dbReference type="OrthoDB" id="2728854at2"/>
<dbReference type="AlphaFoldDB" id="A0A0M9DLZ1"/>
<keyword evidence="1" id="KW-0812">Transmembrane</keyword>
<sequence>MTAKHTLIAMTMIAAGILLALVGYFSGGRWLIIKDEDGFHVPSNQQLVSQSYTLDAFTKIDLRNDYGDLEIIAGGSDYKLETKVLKQQDVTYRIDNGTLIIETAVRKKNSIEFGFGNFHSPSIKIHVPTDKELDTITINNSFGDIAIQQLHYQQLDLQQDYGDITFDRIMGDKTEISQSFGDITLQQYTSNGTTINSEHGDMDIDGTLHGPTTISSSFGDTTLSLQNKKSEIGYDLTTSFGDITINGEEQRNNVTQLSDGDHQLTISSSNGDIELSLK</sequence>
<dbReference type="InterPro" id="IPR025164">
    <property type="entry name" value="Toastrack_DUF4097"/>
</dbReference>
<evidence type="ECO:0000256" key="1">
    <source>
        <dbReference type="SAM" id="Phobius"/>
    </source>
</evidence>
<dbReference type="RefSeq" id="WP_053994354.1">
    <property type="nucleotide sequence ID" value="NZ_CP065643.1"/>
</dbReference>
<accession>A0A0M9DLZ1</accession>
<dbReference type="Gene3D" id="2.160.20.120">
    <property type="match status" value="1"/>
</dbReference>
<dbReference type="Proteomes" id="UP000037977">
    <property type="component" value="Unassembled WGS sequence"/>
</dbReference>
<organism evidence="3 4">
    <name type="scientific">Lysinibacillus macroides</name>
    <dbReference type="NCBI Taxonomy" id="33935"/>
    <lineage>
        <taxon>Bacteria</taxon>
        <taxon>Bacillati</taxon>
        <taxon>Bacillota</taxon>
        <taxon>Bacilli</taxon>
        <taxon>Bacillales</taxon>
        <taxon>Bacillaceae</taxon>
        <taxon>Lysinibacillus</taxon>
    </lineage>
</organism>
<evidence type="ECO:0000313" key="4">
    <source>
        <dbReference type="Proteomes" id="UP000037977"/>
    </source>
</evidence>
<keyword evidence="1" id="KW-0472">Membrane</keyword>
<dbReference type="PATRIC" id="fig|33935.3.peg.922"/>
<proteinExistence type="predicted"/>
<feature type="transmembrane region" description="Helical" evidence="1">
    <location>
        <begin position="6"/>
        <end position="25"/>
    </location>
</feature>
<keyword evidence="4" id="KW-1185">Reference proteome</keyword>
<evidence type="ECO:0000259" key="2">
    <source>
        <dbReference type="Pfam" id="PF13349"/>
    </source>
</evidence>
<evidence type="ECO:0000313" key="3">
    <source>
        <dbReference type="EMBL" id="KOY83110.1"/>
    </source>
</evidence>
<reference evidence="3 4" key="1">
    <citation type="submission" date="2015-07" db="EMBL/GenBank/DDBJ databases">
        <title>Genome sequencing project for genomic taxonomy and phylogenomics of Bacillus-like bacteria.</title>
        <authorList>
            <person name="Liu B."/>
            <person name="Wang J."/>
            <person name="Zhu Y."/>
            <person name="Liu G."/>
            <person name="Chen Q."/>
            <person name="Chen Z."/>
            <person name="Che J."/>
            <person name="Ge C."/>
            <person name="Shi H."/>
            <person name="Pan Z."/>
            <person name="Liu X."/>
        </authorList>
    </citation>
    <scope>NUCLEOTIDE SEQUENCE [LARGE SCALE GENOMIC DNA]</scope>
    <source>
        <strain evidence="3 4">DSM 54</strain>
    </source>
</reference>
<comment type="caution">
    <text evidence="3">The sequence shown here is derived from an EMBL/GenBank/DDBJ whole genome shotgun (WGS) entry which is preliminary data.</text>
</comment>
<gene>
    <name evidence="3" type="ORF">ADM90_07380</name>
</gene>
<dbReference type="Pfam" id="PF13349">
    <property type="entry name" value="DUF4097"/>
    <property type="match status" value="1"/>
</dbReference>
<name>A0A0M9DLZ1_9BACI</name>
<dbReference type="STRING" id="33935.ADM90_07380"/>
<dbReference type="EMBL" id="LGCI01000005">
    <property type="protein sequence ID" value="KOY83110.1"/>
    <property type="molecule type" value="Genomic_DNA"/>
</dbReference>